<protein>
    <submittedName>
        <fullName evidence="2">Uncharacterized protein</fullName>
    </submittedName>
</protein>
<name>A0A397VH44_9GLOM</name>
<organism evidence="2 3">
    <name type="scientific">Gigaspora rosea</name>
    <dbReference type="NCBI Taxonomy" id="44941"/>
    <lineage>
        <taxon>Eukaryota</taxon>
        <taxon>Fungi</taxon>
        <taxon>Fungi incertae sedis</taxon>
        <taxon>Mucoromycota</taxon>
        <taxon>Glomeromycotina</taxon>
        <taxon>Glomeromycetes</taxon>
        <taxon>Diversisporales</taxon>
        <taxon>Gigasporaceae</taxon>
        <taxon>Gigaspora</taxon>
    </lineage>
</organism>
<comment type="caution">
    <text evidence="2">The sequence shown here is derived from an EMBL/GenBank/DDBJ whole genome shotgun (WGS) entry which is preliminary data.</text>
</comment>
<dbReference type="EMBL" id="QKWP01000340">
    <property type="protein sequence ID" value="RIB21805.1"/>
    <property type="molecule type" value="Genomic_DNA"/>
</dbReference>
<evidence type="ECO:0000313" key="2">
    <source>
        <dbReference type="EMBL" id="RIB21805.1"/>
    </source>
</evidence>
<evidence type="ECO:0000313" key="3">
    <source>
        <dbReference type="Proteomes" id="UP000266673"/>
    </source>
</evidence>
<keyword evidence="1" id="KW-0472">Membrane</keyword>
<sequence length="65" mass="7686">MEYLSPYLRPFFLIILYNVLLSNLLNLFIVSKTFVIKILLSNFVIKLLLSKLLLFIVLYFSRSNV</sequence>
<feature type="transmembrane region" description="Helical" evidence="1">
    <location>
        <begin position="12"/>
        <end position="31"/>
    </location>
</feature>
<dbReference type="AlphaFoldDB" id="A0A397VH44"/>
<keyword evidence="3" id="KW-1185">Reference proteome</keyword>
<accession>A0A397VH44</accession>
<gene>
    <name evidence="2" type="ORF">C2G38_2077301</name>
</gene>
<keyword evidence="1" id="KW-1133">Transmembrane helix</keyword>
<dbReference type="Proteomes" id="UP000266673">
    <property type="component" value="Unassembled WGS sequence"/>
</dbReference>
<keyword evidence="1" id="KW-0812">Transmembrane</keyword>
<evidence type="ECO:0000256" key="1">
    <source>
        <dbReference type="SAM" id="Phobius"/>
    </source>
</evidence>
<reference evidence="2 3" key="1">
    <citation type="submission" date="2018-06" db="EMBL/GenBank/DDBJ databases">
        <title>Comparative genomics reveals the genomic features of Rhizophagus irregularis, R. cerebriforme, R. diaphanum and Gigaspora rosea, and their symbiotic lifestyle signature.</title>
        <authorList>
            <person name="Morin E."/>
            <person name="San Clemente H."/>
            <person name="Chen E.C.H."/>
            <person name="De La Providencia I."/>
            <person name="Hainaut M."/>
            <person name="Kuo A."/>
            <person name="Kohler A."/>
            <person name="Murat C."/>
            <person name="Tang N."/>
            <person name="Roy S."/>
            <person name="Loubradou J."/>
            <person name="Henrissat B."/>
            <person name="Grigoriev I.V."/>
            <person name="Corradi N."/>
            <person name="Roux C."/>
            <person name="Martin F.M."/>
        </authorList>
    </citation>
    <scope>NUCLEOTIDE SEQUENCE [LARGE SCALE GENOMIC DNA]</scope>
    <source>
        <strain evidence="2 3">DAOM 194757</strain>
    </source>
</reference>
<proteinExistence type="predicted"/>
<feature type="transmembrane region" description="Helical" evidence="1">
    <location>
        <begin position="43"/>
        <end position="61"/>
    </location>
</feature>